<proteinExistence type="predicted"/>
<name>A0A1Y1UCC1_9TREE</name>
<dbReference type="PANTHER" id="PTHR42923:SF17">
    <property type="entry name" value="AMINE OXIDASE DOMAIN-CONTAINING PROTEIN"/>
    <property type="match status" value="1"/>
</dbReference>
<dbReference type="InterPro" id="IPR050464">
    <property type="entry name" value="Zeta_carotene_desat/Oxidored"/>
</dbReference>
<evidence type="ECO:0000256" key="1">
    <source>
        <dbReference type="SAM" id="MobiDB-lite"/>
    </source>
</evidence>
<dbReference type="InterPro" id="IPR002937">
    <property type="entry name" value="Amino_oxidase"/>
</dbReference>
<keyword evidence="2" id="KW-1133">Transmembrane helix</keyword>
<feature type="transmembrane region" description="Helical" evidence="2">
    <location>
        <begin position="408"/>
        <end position="436"/>
    </location>
</feature>
<dbReference type="EMBL" id="NBSH01000010">
    <property type="protein sequence ID" value="ORX35691.1"/>
    <property type="molecule type" value="Genomic_DNA"/>
</dbReference>
<accession>A0A1Y1UCC1</accession>
<dbReference type="Gene3D" id="3.90.660.20">
    <property type="entry name" value="Protoporphyrinogen oxidase, mitochondrial, domain 2"/>
    <property type="match status" value="1"/>
</dbReference>
<gene>
    <name evidence="4" type="ORF">BD324DRAFT_631213</name>
</gene>
<organism evidence="4 5">
    <name type="scientific">Kockovaella imperatae</name>
    <dbReference type="NCBI Taxonomy" id="4999"/>
    <lineage>
        <taxon>Eukaryota</taxon>
        <taxon>Fungi</taxon>
        <taxon>Dikarya</taxon>
        <taxon>Basidiomycota</taxon>
        <taxon>Agaricomycotina</taxon>
        <taxon>Tremellomycetes</taxon>
        <taxon>Tremellales</taxon>
        <taxon>Cuniculitremaceae</taxon>
        <taxon>Kockovaella</taxon>
    </lineage>
</organism>
<dbReference type="GO" id="GO:0016491">
    <property type="term" value="F:oxidoreductase activity"/>
    <property type="evidence" value="ECO:0007669"/>
    <property type="project" value="InterPro"/>
</dbReference>
<dbReference type="RefSeq" id="XP_021869855.1">
    <property type="nucleotide sequence ID" value="XM_022016413.1"/>
</dbReference>
<dbReference type="Pfam" id="PF01593">
    <property type="entry name" value="Amino_oxidase"/>
    <property type="match status" value="1"/>
</dbReference>
<dbReference type="PANTHER" id="PTHR42923">
    <property type="entry name" value="PROTOPORPHYRINOGEN OXIDASE"/>
    <property type="match status" value="1"/>
</dbReference>
<dbReference type="Proteomes" id="UP000193218">
    <property type="component" value="Unassembled WGS sequence"/>
</dbReference>
<feature type="domain" description="Amine oxidase" evidence="3">
    <location>
        <begin position="107"/>
        <end position="208"/>
    </location>
</feature>
<reference evidence="4 5" key="1">
    <citation type="submission" date="2017-03" db="EMBL/GenBank/DDBJ databases">
        <title>Widespread Adenine N6-methylation of Active Genes in Fungi.</title>
        <authorList>
            <consortium name="DOE Joint Genome Institute"/>
            <person name="Mondo S.J."/>
            <person name="Dannebaum R.O."/>
            <person name="Kuo R.C."/>
            <person name="Louie K.B."/>
            <person name="Bewick A.J."/>
            <person name="Labutti K."/>
            <person name="Haridas S."/>
            <person name="Kuo A."/>
            <person name="Salamov A."/>
            <person name="Ahrendt S.R."/>
            <person name="Lau R."/>
            <person name="Bowen B.P."/>
            <person name="Lipzen A."/>
            <person name="Sullivan W."/>
            <person name="Andreopoulos W.B."/>
            <person name="Clum A."/>
            <person name="Lindquist E."/>
            <person name="Daum C."/>
            <person name="Northen T.R."/>
            <person name="Ramamoorthy G."/>
            <person name="Schmitz R.J."/>
            <person name="Gryganskyi A."/>
            <person name="Culley D."/>
            <person name="Magnuson J."/>
            <person name="James T.Y."/>
            <person name="O'Malley M.A."/>
            <person name="Stajich J.E."/>
            <person name="Spatafora J.W."/>
            <person name="Visel A."/>
            <person name="Grigoriev I.V."/>
        </authorList>
    </citation>
    <scope>NUCLEOTIDE SEQUENCE [LARGE SCALE GENOMIC DNA]</scope>
    <source>
        <strain evidence="4 5">NRRL Y-17943</strain>
    </source>
</reference>
<keyword evidence="5" id="KW-1185">Reference proteome</keyword>
<comment type="caution">
    <text evidence="4">The sequence shown here is derived from an EMBL/GenBank/DDBJ whole genome shotgun (WGS) entry which is preliminary data.</text>
</comment>
<dbReference type="OrthoDB" id="5977668at2759"/>
<dbReference type="Gene3D" id="3.50.50.60">
    <property type="entry name" value="FAD/NAD(P)-binding domain"/>
    <property type="match status" value="1"/>
</dbReference>
<evidence type="ECO:0000256" key="2">
    <source>
        <dbReference type="SAM" id="Phobius"/>
    </source>
</evidence>
<sequence>MMSAVGHATLFKFTTHKRLHVIKTDTSFSVTSKTGSWGSKSIHSLFATPGSWYSPRLYRMIFDIFRFNHSSMDVLDDPVKYANISLGAYLDFHHYGQGFRDDYLIPLASTYWSLPPSRVLQDCPIWVLVRCFHHFGLLRMWGRPEWYAFAGGSRTYVDAIGKQMHSEDVHLNTAIHSVSKNDHGVVLKDQHGMEREFDHVIMATHAQVTLAILRAGGSLDMTDENALVDSCDWSDFEITMHWDDRLMPEKETVRGAWNTTVSDASIGEEVDPTRQNMEVTFDMNSLHNFPREIYGNLYGTVNPSIQIDESKIFQRLRFSTPIFTPRLLKAQNRLNRNDMIRDSRISIVGAWRRLGSHEDAWITGLEQARKLGADLPFTIDEAMRTVDKSVLSGVTAYALESVHFAAQLIWIACFSFVSLLAWIWSSIITDILPLILAETPHAWIRSSQLVFASENWLPEFKPEGVTSHLRSSSPEGDDGSEISTL</sequence>
<dbReference type="InParanoid" id="A0A1Y1UCC1"/>
<feature type="region of interest" description="Disordered" evidence="1">
    <location>
        <begin position="464"/>
        <end position="485"/>
    </location>
</feature>
<dbReference type="AlphaFoldDB" id="A0A1Y1UCC1"/>
<keyword evidence="2" id="KW-0472">Membrane</keyword>
<dbReference type="STRING" id="4999.A0A1Y1UCC1"/>
<evidence type="ECO:0000313" key="4">
    <source>
        <dbReference type="EMBL" id="ORX35691.1"/>
    </source>
</evidence>
<keyword evidence="2" id="KW-0812">Transmembrane</keyword>
<dbReference type="InterPro" id="IPR036188">
    <property type="entry name" value="FAD/NAD-bd_sf"/>
</dbReference>
<feature type="compositionally biased region" description="Acidic residues" evidence="1">
    <location>
        <begin position="475"/>
        <end position="485"/>
    </location>
</feature>
<evidence type="ECO:0000259" key="3">
    <source>
        <dbReference type="Pfam" id="PF01593"/>
    </source>
</evidence>
<evidence type="ECO:0000313" key="5">
    <source>
        <dbReference type="Proteomes" id="UP000193218"/>
    </source>
</evidence>
<dbReference type="GeneID" id="33558222"/>
<protein>
    <recommendedName>
        <fullName evidence="3">Amine oxidase domain-containing protein</fullName>
    </recommendedName>
</protein>
<dbReference type="SUPFAM" id="SSF51905">
    <property type="entry name" value="FAD/NAD(P)-binding domain"/>
    <property type="match status" value="1"/>
</dbReference>